<dbReference type="Proteomes" id="UP001632037">
    <property type="component" value="Unassembled WGS sequence"/>
</dbReference>
<evidence type="ECO:0000256" key="1">
    <source>
        <dbReference type="SAM" id="MobiDB-lite"/>
    </source>
</evidence>
<keyword evidence="3" id="KW-1185">Reference proteome</keyword>
<feature type="compositionally biased region" description="Basic and acidic residues" evidence="1">
    <location>
        <begin position="44"/>
        <end position="55"/>
    </location>
</feature>
<feature type="compositionally biased region" description="Acidic residues" evidence="1">
    <location>
        <begin position="31"/>
        <end position="43"/>
    </location>
</feature>
<evidence type="ECO:0000313" key="2">
    <source>
        <dbReference type="EMBL" id="KAL3661387.1"/>
    </source>
</evidence>
<organism evidence="2 3">
    <name type="scientific">Phytophthora oleae</name>
    <dbReference type="NCBI Taxonomy" id="2107226"/>
    <lineage>
        <taxon>Eukaryota</taxon>
        <taxon>Sar</taxon>
        <taxon>Stramenopiles</taxon>
        <taxon>Oomycota</taxon>
        <taxon>Peronosporomycetes</taxon>
        <taxon>Peronosporales</taxon>
        <taxon>Peronosporaceae</taxon>
        <taxon>Phytophthora</taxon>
    </lineage>
</organism>
<reference evidence="2 3" key="1">
    <citation type="submission" date="2024-09" db="EMBL/GenBank/DDBJ databases">
        <title>Genome sequencing and assembly of Phytophthora oleae, isolate VK10A, causative agent of rot of olive drupes.</title>
        <authorList>
            <person name="Conti Taguali S."/>
            <person name="Riolo M."/>
            <person name="La Spada F."/>
            <person name="Cacciola S.O."/>
            <person name="Dionisio G."/>
        </authorList>
    </citation>
    <scope>NUCLEOTIDE SEQUENCE [LARGE SCALE GENOMIC DNA]</scope>
    <source>
        <strain evidence="2 3">VK10A</strain>
    </source>
</reference>
<comment type="caution">
    <text evidence="2">The sequence shown here is derived from an EMBL/GenBank/DDBJ whole genome shotgun (WGS) entry which is preliminary data.</text>
</comment>
<sequence>MRYFNMAESVREMLFEDEVEPDYWGPMVEGEDVIMEDLGPDELVEQKYDKSKDGDFNPEDEDGDDPNDDDEEFPPATPPHSHSGSRHLSPSGYSSSTSSSRQKPRRMDATTTALARKNYGSLTQLEKLIIKIPSPRDASWRHNGVRLKWGDPMGGNVKQTPGLPDYAPNRNDIGLLKVRTTTMDSQIRQLLNGAPWNDMYARRPQ</sequence>
<feature type="compositionally biased region" description="Acidic residues" evidence="1">
    <location>
        <begin position="56"/>
        <end position="73"/>
    </location>
</feature>
<dbReference type="AlphaFoldDB" id="A0ABD3F5W3"/>
<accession>A0ABD3F5W3</accession>
<feature type="region of interest" description="Disordered" evidence="1">
    <location>
        <begin position="31"/>
        <end position="115"/>
    </location>
</feature>
<proteinExistence type="predicted"/>
<dbReference type="EMBL" id="JBIMZQ010000036">
    <property type="protein sequence ID" value="KAL3661387.1"/>
    <property type="molecule type" value="Genomic_DNA"/>
</dbReference>
<gene>
    <name evidence="2" type="ORF">V7S43_013590</name>
</gene>
<feature type="compositionally biased region" description="Low complexity" evidence="1">
    <location>
        <begin position="89"/>
        <end position="100"/>
    </location>
</feature>
<evidence type="ECO:0000313" key="3">
    <source>
        <dbReference type="Proteomes" id="UP001632037"/>
    </source>
</evidence>
<protein>
    <submittedName>
        <fullName evidence="2">Uncharacterized protein</fullName>
    </submittedName>
</protein>
<name>A0ABD3F5W3_9STRA</name>